<gene>
    <name evidence="1" type="ORF">BGZ95_005043</name>
</gene>
<dbReference type="Proteomes" id="UP001194580">
    <property type="component" value="Unassembled WGS sequence"/>
</dbReference>
<evidence type="ECO:0000313" key="1">
    <source>
        <dbReference type="EMBL" id="KAG0258177.1"/>
    </source>
</evidence>
<reference evidence="1" key="1">
    <citation type="journal article" date="2020" name="Fungal Divers.">
        <title>Resolving the Mortierellaceae phylogeny through synthesis of multi-gene phylogenetics and phylogenomics.</title>
        <authorList>
            <person name="Vandepol N."/>
            <person name="Liber J."/>
            <person name="Desiro A."/>
            <person name="Na H."/>
            <person name="Kennedy M."/>
            <person name="Barry K."/>
            <person name="Grigoriev I.V."/>
            <person name="Miller A.N."/>
            <person name="O'Donnell K."/>
            <person name="Stajich J.E."/>
            <person name="Bonito G."/>
        </authorList>
    </citation>
    <scope>NUCLEOTIDE SEQUENCE</scope>
    <source>
        <strain evidence="1">NRRL 28262</strain>
    </source>
</reference>
<keyword evidence="2" id="KW-1185">Reference proteome</keyword>
<proteinExistence type="predicted"/>
<name>A0AAD4D402_9FUNG</name>
<dbReference type="AlphaFoldDB" id="A0AAD4D402"/>
<dbReference type="EMBL" id="JAAAIL010002333">
    <property type="protein sequence ID" value="KAG0258177.1"/>
    <property type="molecule type" value="Genomic_DNA"/>
</dbReference>
<evidence type="ECO:0000313" key="2">
    <source>
        <dbReference type="Proteomes" id="UP001194580"/>
    </source>
</evidence>
<comment type="caution">
    <text evidence="1">The sequence shown here is derived from an EMBL/GenBank/DDBJ whole genome shotgun (WGS) entry which is preliminary data.</text>
</comment>
<organism evidence="1 2">
    <name type="scientific">Linnemannia exigua</name>
    <dbReference type="NCBI Taxonomy" id="604196"/>
    <lineage>
        <taxon>Eukaryota</taxon>
        <taxon>Fungi</taxon>
        <taxon>Fungi incertae sedis</taxon>
        <taxon>Mucoromycota</taxon>
        <taxon>Mortierellomycotina</taxon>
        <taxon>Mortierellomycetes</taxon>
        <taxon>Mortierellales</taxon>
        <taxon>Mortierellaceae</taxon>
        <taxon>Linnemannia</taxon>
    </lineage>
</organism>
<sequence>MPSYLTVPPSIPRLWIAFRDVPSDFPPRGRNATSLGRRDVFADQRAKTALIHLQGLLRNLDKTLNEYKGLVLVAKSEASVSMMKNWFGSPPPRKQNRCIGKEILRLRKKLLVVQSLHSTSEAYDRIKPSDKPFQRRASLLALK</sequence>
<protein>
    <submittedName>
        <fullName evidence="1">Uncharacterized protein</fullName>
    </submittedName>
</protein>
<accession>A0AAD4D402</accession>
<feature type="non-terminal residue" evidence="1">
    <location>
        <position position="143"/>
    </location>
</feature>